<dbReference type="Proteomes" id="UP001208570">
    <property type="component" value="Unassembled WGS sequence"/>
</dbReference>
<proteinExistence type="predicted"/>
<gene>
    <name evidence="1" type="ORF">LSH36_545g02005</name>
</gene>
<dbReference type="EMBL" id="JAODUP010000545">
    <property type="protein sequence ID" value="KAK2147602.1"/>
    <property type="molecule type" value="Genomic_DNA"/>
</dbReference>
<sequence>MDNERCLNSYPCLHIAVSCRVYGVLGSQQDPENGGKVYDDQFVGLKPLHISLFYDDHRRTYKIVISRYVTERYTA</sequence>
<organism evidence="1 2">
    <name type="scientific">Paralvinella palmiformis</name>
    <dbReference type="NCBI Taxonomy" id="53620"/>
    <lineage>
        <taxon>Eukaryota</taxon>
        <taxon>Metazoa</taxon>
        <taxon>Spiralia</taxon>
        <taxon>Lophotrochozoa</taxon>
        <taxon>Annelida</taxon>
        <taxon>Polychaeta</taxon>
        <taxon>Sedentaria</taxon>
        <taxon>Canalipalpata</taxon>
        <taxon>Terebellida</taxon>
        <taxon>Terebelliformia</taxon>
        <taxon>Alvinellidae</taxon>
        <taxon>Paralvinella</taxon>
    </lineage>
</organism>
<evidence type="ECO:0000313" key="1">
    <source>
        <dbReference type="EMBL" id="KAK2147602.1"/>
    </source>
</evidence>
<dbReference type="PROSITE" id="PS51257">
    <property type="entry name" value="PROKAR_LIPOPROTEIN"/>
    <property type="match status" value="1"/>
</dbReference>
<accession>A0AAD9J7G5</accession>
<keyword evidence="2" id="KW-1185">Reference proteome</keyword>
<comment type="caution">
    <text evidence="1">The sequence shown here is derived from an EMBL/GenBank/DDBJ whole genome shotgun (WGS) entry which is preliminary data.</text>
</comment>
<dbReference type="AlphaFoldDB" id="A0AAD9J7G5"/>
<evidence type="ECO:0000313" key="2">
    <source>
        <dbReference type="Proteomes" id="UP001208570"/>
    </source>
</evidence>
<reference evidence="1" key="1">
    <citation type="journal article" date="2023" name="Mol. Biol. Evol.">
        <title>Third-Generation Sequencing Reveals the Adaptive Role of the Epigenome in Three Deep-Sea Polychaetes.</title>
        <authorList>
            <person name="Perez M."/>
            <person name="Aroh O."/>
            <person name="Sun Y."/>
            <person name="Lan Y."/>
            <person name="Juniper S.K."/>
            <person name="Young C.R."/>
            <person name="Angers B."/>
            <person name="Qian P.Y."/>
        </authorList>
    </citation>
    <scope>NUCLEOTIDE SEQUENCE</scope>
    <source>
        <strain evidence="1">P08H-3</strain>
    </source>
</reference>
<protein>
    <submittedName>
        <fullName evidence="1">Uncharacterized protein</fullName>
    </submittedName>
</protein>
<name>A0AAD9J7G5_9ANNE</name>